<dbReference type="InterPro" id="IPR029033">
    <property type="entry name" value="His_PPase_superfam"/>
</dbReference>
<dbReference type="InterPro" id="IPR013078">
    <property type="entry name" value="His_Pase_superF_clade-1"/>
</dbReference>
<evidence type="ECO:0000313" key="5">
    <source>
        <dbReference type="EMBL" id="KJL33674.1"/>
    </source>
</evidence>
<evidence type="ECO:0000313" key="6">
    <source>
        <dbReference type="Proteomes" id="UP000033740"/>
    </source>
</evidence>
<keyword evidence="1" id="KW-0324">Glycolysis</keyword>
<evidence type="ECO:0000256" key="2">
    <source>
        <dbReference type="ARBA" id="ARBA00023235"/>
    </source>
</evidence>
<dbReference type="SUPFAM" id="SSF53254">
    <property type="entry name" value="Phosphoglycerate mutase-like"/>
    <property type="match status" value="1"/>
</dbReference>
<feature type="binding site" evidence="4">
    <location>
        <position position="60"/>
    </location>
    <ligand>
        <name>substrate</name>
    </ligand>
</feature>
<accession>A0A0F0LLW6</accession>
<gene>
    <name evidence="5" type="primary">pspB_1</name>
    <name evidence="5" type="ORF">RS86_01471</name>
</gene>
<name>A0A0F0LLW6_9MICO</name>
<dbReference type="InterPro" id="IPR050275">
    <property type="entry name" value="PGM_Phosphatase"/>
</dbReference>
<proteinExistence type="predicted"/>
<dbReference type="InterPro" id="IPR001345">
    <property type="entry name" value="PG/BPGM_mutase_AS"/>
</dbReference>
<dbReference type="Pfam" id="PF00300">
    <property type="entry name" value="His_Phos_1"/>
    <property type="match status" value="1"/>
</dbReference>
<dbReference type="PATRIC" id="fig|582680.6.peg.1510"/>
<keyword evidence="2" id="KW-0413">Isomerase</keyword>
<dbReference type="PANTHER" id="PTHR48100">
    <property type="entry name" value="BROAD-SPECIFICITY PHOSPHATASE YOR283W-RELATED"/>
    <property type="match status" value="1"/>
</dbReference>
<dbReference type="GO" id="GO:0016791">
    <property type="term" value="F:phosphatase activity"/>
    <property type="evidence" value="ECO:0007669"/>
    <property type="project" value="TreeGrafter"/>
</dbReference>
<dbReference type="GO" id="GO:0005737">
    <property type="term" value="C:cytoplasm"/>
    <property type="evidence" value="ECO:0007669"/>
    <property type="project" value="TreeGrafter"/>
</dbReference>
<sequence>MTRIWVVRHGQSMLNEAERMQGWSDAPLTALGREQATTRGLDLAAAGIRFDAAFSGDGIRHRETAARLLDASGSELQAESDPRWRELCFGRLEAVRARKFFRLMQAHAAADNPFIATLDALAAKDPLAEAPADVARRATAALHDVAGAGSEVLVVTSGITILTLLHGLGADLEHLATGPANLSVSTVHRIDDGWRVDRVADPDPVAV</sequence>
<keyword evidence="6" id="KW-1185">Reference proteome</keyword>
<dbReference type="Gene3D" id="3.40.50.1240">
    <property type="entry name" value="Phosphoglycerate mutase-like"/>
    <property type="match status" value="1"/>
</dbReference>
<evidence type="ECO:0000256" key="4">
    <source>
        <dbReference type="PIRSR" id="PIRSR613078-2"/>
    </source>
</evidence>
<dbReference type="SMART" id="SM00855">
    <property type="entry name" value="PGAM"/>
    <property type="match status" value="1"/>
</dbReference>
<feature type="active site" description="Proton donor/acceptor" evidence="3">
    <location>
        <position position="86"/>
    </location>
</feature>
<feature type="active site" description="Tele-phosphohistidine intermediate" evidence="3">
    <location>
        <position position="9"/>
    </location>
</feature>
<keyword evidence="5" id="KW-0378">Hydrolase</keyword>
<dbReference type="Proteomes" id="UP000033740">
    <property type="component" value="Unassembled WGS sequence"/>
</dbReference>
<dbReference type="RefSeq" id="WP_052680135.1">
    <property type="nucleotide sequence ID" value="NZ_JYIX01000032.1"/>
</dbReference>
<dbReference type="EC" id="3.1.3.3" evidence="5"/>
<dbReference type="AlphaFoldDB" id="A0A0F0LLW6"/>
<dbReference type="PANTHER" id="PTHR48100:SF1">
    <property type="entry name" value="HISTIDINE PHOSPHATASE FAMILY PROTEIN-RELATED"/>
    <property type="match status" value="1"/>
</dbReference>
<comment type="caution">
    <text evidence="5">The sequence shown here is derived from an EMBL/GenBank/DDBJ whole genome shotgun (WGS) entry which is preliminary data.</text>
</comment>
<organism evidence="5 6">
    <name type="scientific">Microbacterium azadirachtae</name>
    <dbReference type="NCBI Taxonomy" id="582680"/>
    <lineage>
        <taxon>Bacteria</taxon>
        <taxon>Bacillati</taxon>
        <taxon>Actinomycetota</taxon>
        <taxon>Actinomycetes</taxon>
        <taxon>Micrococcales</taxon>
        <taxon>Microbacteriaceae</taxon>
        <taxon>Microbacterium</taxon>
    </lineage>
</organism>
<protein>
    <submittedName>
        <fullName evidence="5">Putative phosphoserine phosphatase 2</fullName>
        <ecNumber evidence="5">3.1.3.3</ecNumber>
    </submittedName>
</protein>
<dbReference type="PROSITE" id="PS00175">
    <property type="entry name" value="PG_MUTASE"/>
    <property type="match status" value="1"/>
</dbReference>
<feature type="binding site" evidence="4">
    <location>
        <begin position="8"/>
        <end position="15"/>
    </location>
    <ligand>
        <name>substrate</name>
    </ligand>
</feature>
<reference evidence="5 6" key="1">
    <citation type="submission" date="2015-02" db="EMBL/GenBank/DDBJ databases">
        <title>Draft genome sequences of ten Microbacterium spp. with emphasis on heavy metal contaminated environments.</title>
        <authorList>
            <person name="Corretto E."/>
        </authorList>
    </citation>
    <scope>NUCLEOTIDE SEQUENCE [LARGE SCALE GENOMIC DNA]</scope>
    <source>
        <strain evidence="5 6">ARN176</strain>
    </source>
</reference>
<evidence type="ECO:0000256" key="3">
    <source>
        <dbReference type="PIRSR" id="PIRSR613078-1"/>
    </source>
</evidence>
<dbReference type="STRING" id="582680.RS86_01471"/>
<dbReference type="CDD" id="cd07067">
    <property type="entry name" value="HP_PGM_like"/>
    <property type="match status" value="1"/>
</dbReference>
<evidence type="ECO:0000256" key="1">
    <source>
        <dbReference type="ARBA" id="ARBA00023152"/>
    </source>
</evidence>
<dbReference type="EMBL" id="JYIX01000032">
    <property type="protein sequence ID" value="KJL33674.1"/>
    <property type="molecule type" value="Genomic_DNA"/>
</dbReference>